<name>A0A6L2N2J3_TANCI</name>
<dbReference type="GO" id="GO:0140662">
    <property type="term" value="F:ATP-dependent protein folding chaperone"/>
    <property type="evidence" value="ECO:0007669"/>
    <property type="project" value="InterPro"/>
</dbReference>
<dbReference type="GO" id="GO:0005524">
    <property type="term" value="F:ATP binding"/>
    <property type="evidence" value="ECO:0007669"/>
    <property type="project" value="UniProtKB-KW"/>
</dbReference>
<evidence type="ECO:0000256" key="2">
    <source>
        <dbReference type="ARBA" id="ARBA00022840"/>
    </source>
</evidence>
<accession>A0A6L2N2J3</accession>
<dbReference type="EMBL" id="BKCJ010008077">
    <property type="protein sequence ID" value="GEU80436.1"/>
    <property type="molecule type" value="Genomic_DNA"/>
</dbReference>
<dbReference type="Pfam" id="PF00012">
    <property type="entry name" value="HSP70"/>
    <property type="match status" value="1"/>
</dbReference>
<keyword evidence="1" id="KW-0547">Nucleotide-binding</keyword>
<proteinExistence type="predicted"/>
<reference evidence="3" key="1">
    <citation type="journal article" date="2019" name="Sci. Rep.">
        <title>Draft genome of Tanacetum cinerariifolium, the natural source of mosquito coil.</title>
        <authorList>
            <person name="Yamashiro T."/>
            <person name="Shiraishi A."/>
            <person name="Satake H."/>
            <person name="Nakayama K."/>
        </authorList>
    </citation>
    <scope>NUCLEOTIDE SEQUENCE</scope>
</reference>
<gene>
    <name evidence="3" type="ORF">Tci_052414</name>
</gene>
<sequence>MTPSSITMRVDEFHNKDLELCLGGKNIPQFLDGDLRRQGWNKKEEQKQDQGGWKKKEGRVPKKRITYESMATTLSYGLNNKEGLIIVFHLGGGIYDVCSLELSNTFKVAKDKDIRCYSFLDK</sequence>
<protein>
    <submittedName>
        <fullName evidence="3">Heat shock 70 kDa protein, mitochondrial</fullName>
    </submittedName>
</protein>
<keyword evidence="2" id="KW-0067">ATP-binding</keyword>
<evidence type="ECO:0000313" key="3">
    <source>
        <dbReference type="EMBL" id="GEU80436.1"/>
    </source>
</evidence>
<evidence type="ECO:0000256" key="1">
    <source>
        <dbReference type="ARBA" id="ARBA00022741"/>
    </source>
</evidence>
<keyword evidence="3" id="KW-0346">Stress response</keyword>
<dbReference type="InterPro" id="IPR013126">
    <property type="entry name" value="Hsp_70_fam"/>
</dbReference>
<dbReference type="AlphaFoldDB" id="A0A6L2N2J3"/>
<organism evidence="3">
    <name type="scientific">Tanacetum cinerariifolium</name>
    <name type="common">Dalmatian daisy</name>
    <name type="synonym">Chrysanthemum cinerariifolium</name>
    <dbReference type="NCBI Taxonomy" id="118510"/>
    <lineage>
        <taxon>Eukaryota</taxon>
        <taxon>Viridiplantae</taxon>
        <taxon>Streptophyta</taxon>
        <taxon>Embryophyta</taxon>
        <taxon>Tracheophyta</taxon>
        <taxon>Spermatophyta</taxon>
        <taxon>Magnoliopsida</taxon>
        <taxon>eudicotyledons</taxon>
        <taxon>Gunneridae</taxon>
        <taxon>Pentapetalae</taxon>
        <taxon>asterids</taxon>
        <taxon>campanulids</taxon>
        <taxon>Asterales</taxon>
        <taxon>Asteraceae</taxon>
        <taxon>Asteroideae</taxon>
        <taxon>Anthemideae</taxon>
        <taxon>Anthemidinae</taxon>
        <taxon>Tanacetum</taxon>
    </lineage>
</organism>
<comment type="caution">
    <text evidence="3">The sequence shown here is derived from an EMBL/GenBank/DDBJ whole genome shotgun (WGS) entry which is preliminary data.</text>
</comment>